<dbReference type="Proteomes" id="UP000095472">
    <property type="component" value="Chromosome"/>
</dbReference>
<protein>
    <submittedName>
        <fullName evidence="1">Response regulator</fullName>
    </submittedName>
</protein>
<gene>
    <name evidence="1" type="ORF">BH720_009140</name>
</gene>
<accession>A0ACD5GXQ8</accession>
<reference evidence="1 2" key="1">
    <citation type="journal article" date="2016" name="Genome Announc.">
        <title>Draft Genome Sequence of the Thermotolerant Cyanobacterium Desertifilum sp. IPPAS B-1220.</title>
        <authorList>
            <person name="Mironov K.S."/>
            <person name="Sinetova M.A."/>
            <person name="Bolatkhan K."/>
            <person name="Zayadan B.K."/>
            <person name="Ustinova V.V."/>
            <person name="Kupriyanova E.V."/>
            <person name="Skrypnik A.N."/>
            <person name="Gogoleva N.E."/>
            <person name="Gogolev Y.V."/>
            <person name="Los D.A."/>
        </authorList>
    </citation>
    <scope>NUCLEOTIDE SEQUENCE [LARGE SCALE GENOMIC DNA]</scope>
    <source>
        <strain evidence="1 2">IPPAS B-1220</strain>
    </source>
</reference>
<evidence type="ECO:0000313" key="2">
    <source>
        <dbReference type="Proteomes" id="UP000095472"/>
    </source>
</evidence>
<organism evidence="1 2">
    <name type="scientific">Desertifilum tharense IPPAS B-1220</name>
    <dbReference type="NCBI Taxonomy" id="1781255"/>
    <lineage>
        <taxon>Bacteria</taxon>
        <taxon>Bacillati</taxon>
        <taxon>Cyanobacteriota</taxon>
        <taxon>Cyanophyceae</taxon>
        <taxon>Desertifilales</taxon>
        <taxon>Desertifilaceae</taxon>
        <taxon>Desertifilum</taxon>
    </lineage>
</organism>
<keyword evidence="2" id="KW-1185">Reference proteome</keyword>
<dbReference type="EMBL" id="CP182909">
    <property type="protein sequence ID" value="XPM65725.1"/>
    <property type="molecule type" value="Genomic_DNA"/>
</dbReference>
<evidence type="ECO:0000313" key="1">
    <source>
        <dbReference type="EMBL" id="XPM65725.1"/>
    </source>
</evidence>
<proteinExistence type="predicted"/>
<sequence>MAGRLDALRVKLMDDWSVGRMTAKKILLVEDDTNVREVVQLCLQDLGNWIVLATSSPVQGLQHAQQEEPDAIVLDISMPGMDGFMFLEELRSNPKTQNIPVVLLSANARWLNSHLLERYQVAGAIAKPFDATLLSMQISTLLGWDA</sequence>
<name>A0ACD5GXQ8_9CYAN</name>